<evidence type="ECO:0000313" key="7">
    <source>
        <dbReference type="Proteomes" id="UP001271007"/>
    </source>
</evidence>
<keyword evidence="7" id="KW-1185">Reference proteome</keyword>
<dbReference type="SMART" id="SM01110">
    <property type="entry name" value="Cutinase"/>
    <property type="match status" value="1"/>
</dbReference>
<reference evidence="6" key="1">
    <citation type="submission" date="2023-04" db="EMBL/GenBank/DDBJ databases">
        <title>Black Yeasts Isolated from many extreme environments.</title>
        <authorList>
            <person name="Coleine C."/>
            <person name="Stajich J.E."/>
            <person name="Selbmann L."/>
        </authorList>
    </citation>
    <scope>NUCLEOTIDE SEQUENCE</scope>
    <source>
        <strain evidence="6">CCFEE 5312</strain>
    </source>
</reference>
<proteinExistence type="predicted"/>
<feature type="region of interest" description="Disordered" evidence="3">
    <location>
        <begin position="296"/>
        <end position="342"/>
    </location>
</feature>
<keyword evidence="2" id="KW-1015">Disulfide bond</keyword>
<gene>
    <name evidence="6" type="ORF">LTR09_002722</name>
</gene>
<feature type="transmembrane region" description="Helical" evidence="4">
    <location>
        <begin position="348"/>
        <end position="368"/>
    </location>
</feature>
<accession>A0AAJ0GEY0</accession>
<dbReference type="Gene3D" id="3.40.50.1820">
    <property type="entry name" value="alpha/beta hydrolase"/>
    <property type="match status" value="1"/>
</dbReference>
<dbReference type="EMBL" id="JAWDJX010000006">
    <property type="protein sequence ID" value="KAK3056215.1"/>
    <property type="molecule type" value="Genomic_DNA"/>
</dbReference>
<evidence type="ECO:0000256" key="5">
    <source>
        <dbReference type="SAM" id="SignalP"/>
    </source>
</evidence>
<keyword evidence="4" id="KW-0472">Membrane</keyword>
<dbReference type="PANTHER" id="PTHR33630">
    <property type="entry name" value="CUTINASE RV1984C-RELATED-RELATED"/>
    <property type="match status" value="1"/>
</dbReference>
<keyword evidence="1" id="KW-0378">Hydrolase</keyword>
<dbReference type="Pfam" id="PF01083">
    <property type="entry name" value="Cutinase"/>
    <property type="match status" value="1"/>
</dbReference>
<evidence type="ECO:0000256" key="2">
    <source>
        <dbReference type="ARBA" id="ARBA00023157"/>
    </source>
</evidence>
<feature type="chain" id="PRO_5042464938" evidence="5">
    <location>
        <begin position="19"/>
        <end position="369"/>
    </location>
</feature>
<keyword evidence="5" id="KW-0732">Signal</keyword>
<dbReference type="AlphaFoldDB" id="A0AAJ0GEY0"/>
<dbReference type="InterPro" id="IPR000675">
    <property type="entry name" value="Cutinase/axe"/>
</dbReference>
<evidence type="ECO:0000256" key="4">
    <source>
        <dbReference type="SAM" id="Phobius"/>
    </source>
</evidence>
<keyword evidence="4" id="KW-0812">Transmembrane</keyword>
<feature type="signal peptide" evidence="5">
    <location>
        <begin position="1"/>
        <end position="18"/>
    </location>
</feature>
<name>A0AAJ0GEY0_9PEZI</name>
<evidence type="ECO:0000313" key="6">
    <source>
        <dbReference type="EMBL" id="KAK3056215.1"/>
    </source>
</evidence>
<comment type="caution">
    <text evidence="6">The sequence shown here is derived from an EMBL/GenBank/DDBJ whole genome shotgun (WGS) entry which is preliminary data.</text>
</comment>
<keyword evidence="4" id="KW-1133">Transmembrane helix</keyword>
<dbReference type="PANTHER" id="PTHR33630:SF13">
    <property type="entry name" value="ACETYLXYLAN ESTERASE"/>
    <property type="match status" value="1"/>
</dbReference>
<dbReference type="Proteomes" id="UP001271007">
    <property type="component" value="Unassembled WGS sequence"/>
</dbReference>
<feature type="compositionally biased region" description="Polar residues" evidence="3">
    <location>
        <begin position="325"/>
        <end position="342"/>
    </location>
</feature>
<organism evidence="6 7">
    <name type="scientific">Extremus antarcticus</name>
    <dbReference type="NCBI Taxonomy" id="702011"/>
    <lineage>
        <taxon>Eukaryota</taxon>
        <taxon>Fungi</taxon>
        <taxon>Dikarya</taxon>
        <taxon>Ascomycota</taxon>
        <taxon>Pezizomycotina</taxon>
        <taxon>Dothideomycetes</taxon>
        <taxon>Dothideomycetidae</taxon>
        <taxon>Mycosphaerellales</taxon>
        <taxon>Extremaceae</taxon>
        <taxon>Extremus</taxon>
    </lineage>
</organism>
<evidence type="ECO:0000256" key="3">
    <source>
        <dbReference type="SAM" id="MobiDB-lite"/>
    </source>
</evidence>
<dbReference type="GO" id="GO:0052689">
    <property type="term" value="F:carboxylic ester hydrolase activity"/>
    <property type="evidence" value="ECO:0007669"/>
    <property type="project" value="UniProtKB-ARBA"/>
</dbReference>
<dbReference type="InterPro" id="IPR029058">
    <property type="entry name" value="AB_hydrolase_fold"/>
</dbReference>
<evidence type="ECO:0000256" key="1">
    <source>
        <dbReference type="ARBA" id="ARBA00022801"/>
    </source>
</evidence>
<sequence length="369" mass="38386">MPSLLLTSFSPLLSLLWAGGPAAQDSCSGCEDVHFFLARGNNEPYPGRQGALVAATCDGLSSCGYEDLIFSDLYTDLYCQIAYDAAIAGITQMTAYGQKCPNSKLILAGFSSGGQAASDILAGGGGELFNGCIQPDTPALDFSTSPANQIAAVIVVGDVRYTANQSYNFGTGAPYDGWFPRTSEMRDNLDNYADIMRNWCVDTDPICAAHLPDFDEESRLNYYDLDSESAASWIKSVASLTADSDFTTAIPTSVSGTVQDYATIGTATPSGSVTLDTTWTSSTSYAACTATSYSQYASNGTSSTTKSTSASGSSTEGTTTKASTPTQAAVTRTSTGTADPTATDNAGAMYNAGGGFIGILWAVLAVMFI</sequence>
<feature type="compositionally biased region" description="Low complexity" evidence="3">
    <location>
        <begin position="296"/>
        <end position="324"/>
    </location>
</feature>
<protein>
    <submittedName>
        <fullName evidence="6">Uncharacterized protein</fullName>
    </submittedName>
</protein>
<dbReference type="SUPFAM" id="SSF53474">
    <property type="entry name" value="alpha/beta-Hydrolases"/>
    <property type="match status" value="1"/>
</dbReference>